<reference evidence="2" key="2">
    <citation type="submission" date="2023-08" db="EMBL/GenBank/DDBJ databases">
        <authorList>
            <person name="Luo J."/>
        </authorList>
    </citation>
    <scope>NUCLEOTIDE SEQUENCE</scope>
    <source>
        <strain evidence="2">DSM 25064</strain>
    </source>
</reference>
<evidence type="ECO:0000313" key="3">
    <source>
        <dbReference type="Proteomes" id="UP001178354"/>
    </source>
</evidence>
<feature type="transmembrane region" description="Helical" evidence="1">
    <location>
        <begin position="109"/>
        <end position="134"/>
    </location>
</feature>
<keyword evidence="1" id="KW-0812">Transmembrane</keyword>
<dbReference type="InterPro" id="IPR021279">
    <property type="entry name" value="DUF2721"/>
</dbReference>
<keyword evidence="1" id="KW-0472">Membrane</keyword>
<feature type="transmembrane region" description="Helical" evidence="1">
    <location>
        <begin position="79"/>
        <end position="103"/>
    </location>
</feature>
<accession>A0AAW8B467</accession>
<dbReference type="AlphaFoldDB" id="A0AAW8B467"/>
<protein>
    <submittedName>
        <fullName evidence="2">DUF2721 domain-containing protein</fullName>
    </submittedName>
</protein>
<keyword evidence="1" id="KW-1133">Transmembrane helix</keyword>
<evidence type="ECO:0000313" key="2">
    <source>
        <dbReference type="EMBL" id="MDP1520672.1"/>
    </source>
</evidence>
<reference evidence="2" key="1">
    <citation type="journal article" date="2010" name="Int. J. Syst. Evol. Microbiol.">
        <title>Porticoccus litoralis gen. nov., sp. nov., a gammaproteobacterium isolated from the Yellow Sea.</title>
        <authorList>
            <person name="Oh H.M."/>
            <person name="Kim H."/>
            <person name="Kim K.M."/>
            <person name="Min G.S."/>
            <person name="Cho J.C."/>
        </authorList>
    </citation>
    <scope>NUCLEOTIDE SEQUENCE</scope>
    <source>
        <strain evidence="2">DSM 25064</strain>
    </source>
</reference>
<proteinExistence type="predicted"/>
<organism evidence="2 3">
    <name type="scientific">Porticoccus litoralis</name>
    <dbReference type="NCBI Taxonomy" id="434086"/>
    <lineage>
        <taxon>Bacteria</taxon>
        <taxon>Pseudomonadati</taxon>
        <taxon>Pseudomonadota</taxon>
        <taxon>Gammaproteobacteria</taxon>
        <taxon>Cellvibrionales</taxon>
        <taxon>Porticoccaceae</taxon>
        <taxon>Porticoccus</taxon>
    </lineage>
</organism>
<dbReference type="Pfam" id="PF11026">
    <property type="entry name" value="DUF2721"/>
    <property type="match status" value="1"/>
</dbReference>
<name>A0AAW8B467_9GAMM</name>
<dbReference type="EMBL" id="JAUUUU010000003">
    <property type="protein sequence ID" value="MDP1520672.1"/>
    <property type="molecule type" value="Genomic_DNA"/>
</dbReference>
<dbReference type="RefSeq" id="WP_305170244.1">
    <property type="nucleotide sequence ID" value="NZ_JAUUUU010000003.1"/>
</dbReference>
<comment type="caution">
    <text evidence="2">The sequence shown here is derived from an EMBL/GenBank/DDBJ whole genome shotgun (WGS) entry which is preliminary data.</text>
</comment>
<evidence type="ECO:0000256" key="1">
    <source>
        <dbReference type="SAM" id="Phobius"/>
    </source>
</evidence>
<keyword evidence="3" id="KW-1185">Reference proteome</keyword>
<sequence>MSINPIITATDLALIIQLAVAPVFLLAGIAGFLNVMSGRLGRIVDRARVVGLRELRLTDLEQKDICQRELRILWRRSKITNWAIGLCTAAALLVCTLIVSLFVGGFWKLHIGGLIIGFFVLALVFLIVALMLFLKEVQLATRTLRIAREFSVDEGS</sequence>
<gene>
    <name evidence="2" type="ORF">Q8A57_06825</name>
</gene>
<dbReference type="Proteomes" id="UP001178354">
    <property type="component" value="Unassembled WGS sequence"/>
</dbReference>
<feature type="transmembrane region" description="Helical" evidence="1">
    <location>
        <begin position="12"/>
        <end position="36"/>
    </location>
</feature>